<feature type="region of interest" description="Disordered" evidence="1">
    <location>
        <begin position="1"/>
        <end position="28"/>
    </location>
</feature>
<dbReference type="AlphaFoldDB" id="A0AAV0YVD8"/>
<proteinExistence type="predicted"/>
<protein>
    <submittedName>
        <fullName evidence="2">Uncharacterized protein</fullName>
    </submittedName>
</protein>
<evidence type="ECO:0000313" key="3">
    <source>
        <dbReference type="Proteomes" id="UP001157006"/>
    </source>
</evidence>
<dbReference type="EMBL" id="OX451736">
    <property type="protein sequence ID" value="CAI8589576.1"/>
    <property type="molecule type" value="Genomic_DNA"/>
</dbReference>
<dbReference type="Proteomes" id="UP001157006">
    <property type="component" value="Chromosome 1L"/>
</dbReference>
<feature type="region of interest" description="Disordered" evidence="1">
    <location>
        <begin position="92"/>
        <end position="130"/>
    </location>
</feature>
<keyword evidence="3" id="KW-1185">Reference proteome</keyword>
<reference evidence="2 3" key="1">
    <citation type="submission" date="2023-01" db="EMBL/GenBank/DDBJ databases">
        <authorList>
            <person name="Kreplak J."/>
        </authorList>
    </citation>
    <scope>NUCLEOTIDE SEQUENCE [LARGE SCALE GENOMIC DNA]</scope>
</reference>
<feature type="compositionally biased region" description="Polar residues" evidence="1">
    <location>
        <begin position="111"/>
        <end position="123"/>
    </location>
</feature>
<accession>A0AAV0YVD8</accession>
<feature type="compositionally biased region" description="Acidic residues" evidence="1">
    <location>
        <begin position="1"/>
        <end position="10"/>
    </location>
</feature>
<evidence type="ECO:0000256" key="1">
    <source>
        <dbReference type="SAM" id="MobiDB-lite"/>
    </source>
</evidence>
<organism evidence="2 3">
    <name type="scientific">Vicia faba</name>
    <name type="common">Broad bean</name>
    <name type="synonym">Faba vulgaris</name>
    <dbReference type="NCBI Taxonomy" id="3906"/>
    <lineage>
        <taxon>Eukaryota</taxon>
        <taxon>Viridiplantae</taxon>
        <taxon>Streptophyta</taxon>
        <taxon>Embryophyta</taxon>
        <taxon>Tracheophyta</taxon>
        <taxon>Spermatophyta</taxon>
        <taxon>Magnoliopsida</taxon>
        <taxon>eudicotyledons</taxon>
        <taxon>Gunneridae</taxon>
        <taxon>Pentapetalae</taxon>
        <taxon>rosids</taxon>
        <taxon>fabids</taxon>
        <taxon>Fabales</taxon>
        <taxon>Fabaceae</taxon>
        <taxon>Papilionoideae</taxon>
        <taxon>50 kb inversion clade</taxon>
        <taxon>NPAAA clade</taxon>
        <taxon>Hologalegina</taxon>
        <taxon>IRL clade</taxon>
        <taxon>Fabeae</taxon>
        <taxon>Vicia</taxon>
    </lineage>
</organism>
<gene>
    <name evidence="2" type="ORF">VFH_I399160</name>
</gene>
<name>A0AAV0YVD8_VICFA</name>
<evidence type="ECO:0000313" key="2">
    <source>
        <dbReference type="EMBL" id="CAI8589576.1"/>
    </source>
</evidence>
<sequence>MDEIVEEVGIESEKEVSENASDSTEKGFTIDQLIDKNSPLRRTKKHILNDHSLEFPYYIKPPYHILKKKAKVEDAGLFQKFKEIIAKLQLLPSPGTTEDPSGFCDSETSDQHQSTAGSASSLLGNPFFSF</sequence>